<name>A0A0M8PNS3_RHORH</name>
<proteinExistence type="predicted"/>
<reference evidence="2" key="2">
    <citation type="submission" date="2015-01" db="EMBL/GenBank/DDBJ databases">
        <title>Draft genome sequence of potential hydrocarbon metabolising strain of Rhodococcus rhodochrous.</title>
        <authorList>
            <person name="Aggarwal R.K."/>
            <person name="Dawar C."/>
        </authorList>
    </citation>
    <scope>NUCLEOTIDE SEQUENCE [LARGE SCALE GENOMIC DNA]</scope>
    <source>
        <strain evidence="2">KG-21</strain>
    </source>
</reference>
<gene>
    <name evidence="1" type="ORF">Z051_12310</name>
</gene>
<dbReference type="GO" id="GO:0051213">
    <property type="term" value="F:dioxygenase activity"/>
    <property type="evidence" value="ECO:0007669"/>
    <property type="project" value="UniProtKB-KW"/>
</dbReference>
<dbReference type="PATRIC" id="fig|1441923.3.peg.2708"/>
<protein>
    <submittedName>
        <fullName evidence="1">Cysteine dioxygenase</fullName>
    </submittedName>
</protein>
<dbReference type="AlphaFoldDB" id="A0A0M8PNS3"/>
<organism evidence="1 2">
    <name type="scientific">Rhodococcus rhodochrous KG-21</name>
    <dbReference type="NCBI Taxonomy" id="1441923"/>
    <lineage>
        <taxon>Bacteria</taxon>
        <taxon>Bacillati</taxon>
        <taxon>Actinomycetota</taxon>
        <taxon>Actinomycetes</taxon>
        <taxon>Mycobacteriales</taxon>
        <taxon>Nocardiaceae</taxon>
        <taxon>Rhodococcus</taxon>
    </lineage>
</organism>
<sequence>AVVYAPALTVMSRYRIDDVVLRLRASERAGANW</sequence>
<feature type="non-terminal residue" evidence="1">
    <location>
        <position position="1"/>
    </location>
</feature>
<comment type="caution">
    <text evidence="1">The sequence shown here is derived from an EMBL/GenBank/DDBJ whole genome shotgun (WGS) entry which is preliminary data.</text>
</comment>
<dbReference type="Proteomes" id="UP000037712">
    <property type="component" value="Unassembled WGS sequence"/>
</dbReference>
<reference evidence="1 2" key="1">
    <citation type="journal article" date="2015" name="Genome Announc.">
        <title>Draft Genome Sequence of Rhodococcus rhodochrous Strain KG-21, a Soil Isolate from Oil Fields of Krishna-Godavari Basin, India.</title>
        <authorList>
            <person name="Dawar C."/>
            <person name="Aggarwal R.K."/>
        </authorList>
    </citation>
    <scope>NUCLEOTIDE SEQUENCE [LARGE SCALE GENOMIC DNA]</scope>
    <source>
        <strain evidence="1 2">KG-21</strain>
    </source>
</reference>
<keyword evidence="1" id="KW-0223">Dioxygenase</keyword>
<accession>A0A0M8PNS3</accession>
<evidence type="ECO:0000313" key="1">
    <source>
        <dbReference type="EMBL" id="KOS55969.1"/>
    </source>
</evidence>
<keyword evidence="1" id="KW-0560">Oxidoreductase</keyword>
<dbReference type="EMBL" id="AZYO01000027">
    <property type="protein sequence ID" value="KOS55969.1"/>
    <property type="molecule type" value="Genomic_DNA"/>
</dbReference>
<evidence type="ECO:0000313" key="2">
    <source>
        <dbReference type="Proteomes" id="UP000037712"/>
    </source>
</evidence>